<dbReference type="InterPro" id="IPR015621">
    <property type="entry name" value="IL-1_rcpt_fam"/>
</dbReference>
<evidence type="ECO:0000313" key="17">
    <source>
        <dbReference type="EMBL" id="NXB72005.1"/>
    </source>
</evidence>
<evidence type="ECO:0000256" key="12">
    <source>
        <dbReference type="ARBA" id="ARBA00023180"/>
    </source>
</evidence>
<dbReference type="SUPFAM" id="SSF48726">
    <property type="entry name" value="Immunoglobulin"/>
    <property type="match status" value="2"/>
</dbReference>
<feature type="domain" description="Ig-like" evidence="16">
    <location>
        <begin position="110"/>
        <end position="200"/>
    </location>
</feature>
<keyword evidence="11" id="KW-0675">Receptor</keyword>
<gene>
    <name evidence="17" type="primary">Il18rap</name>
    <name evidence="17" type="ORF">DONATR_R11830</name>
</gene>
<keyword evidence="10" id="KW-1015">Disulfide bond</keyword>
<dbReference type="SMART" id="SM00255">
    <property type="entry name" value="TIR"/>
    <property type="match status" value="1"/>
</dbReference>
<reference evidence="17" key="1">
    <citation type="submission" date="2019-09" db="EMBL/GenBank/DDBJ databases">
        <title>Bird 10,000 Genomes (B10K) Project - Family phase.</title>
        <authorList>
            <person name="Zhang G."/>
        </authorList>
    </citation>
    <scope>NUCLEOTIDE SEQUENCE</scope>
    <source>
        <strain evidence="17">B10K-DU-001-63</strain>
        <tissue evidence="17">Muscle</tissue>
    </source>
</reference>
<dbReference type="FunFam" id="2.60.40.10:FF:001504">
    <property type="entry name" value="Interleukin 18 receptor accessory protein"/>
    <property type="match status" value="1"/>
</dbReference>
<dbReference type="EMBL" id="WBMY01003897">
    <property type="protein sequence ID" value="NXB72005.1"/>
    <property type="molecule type" value="Genomic_DNA"/>
</dbReference>
<name>A0A851J4P0_9PASS</name>
<keyword evidence="3 14" id="KW-0812">Transmembrane</keyword>
<dbReference type="InterPro" id="IPR013783">
    <property type="entry name" value="Ig-like_fold"/>
</dbReference>
<dbReference type="SMART" id="SM00409">
    <property type="entry name" value="IG"/>
    <property type="match status" value="3"/>
</dbReference>
<sequence>FCILSDGTDILLSCFSGCSHVEPQIWYRAINGEEFVLQCALPDRDASKIYNNSLLNQHKVKWFWHQKDKETLKAIKESSNLVFQGDALWFKPIRDSASGVYICKIWGNFPCLKMVLDVQTKKAAKCSGYDTNMLYLLAGSGNSITCPGAKCYSHIRKPDVKWYKDGHQIKYRKSRPSLKLKQNEIYLNPTYDKDAGTYVCDYTLSDNITKWTVRTAITVEVTAKKTVHPPNLLYPNGVVILEVEVGKPLELECRVQFGFETVSPARVTWKQNNEENVNEKLNQETSVYAKGLKGRTLLHVATLKEVTEEDLRSNFTCFAENSVGNATAVIQLKRKQRVLFLYVLCSAISTLFAFVLCTAFIYQHWIEIVLMYRSYLVHSKRTEDGKEFDAFVSYAKLNSYESDSALVSEEKFALELLPDVLENKYGYKLCILERDILPGGAYTDEVVTAIKQSRRVIIILSPAYVSGPSIFELQAAVNCALEDKRIKLVLIKFRDFQEPETLPPVVKKALRILPVVTWKSSISAAPHKKFWKYMCYHMPMKTTERLRNYSLKGLSQRLFRLVY</sequence>
<keyword evidence="7 14" id="KW-1133">Transmembrane helix</keyword>
<comment type="subcellular location">
    <subcellularLocation>
        <location evidence="1">Membrane</location>
        <topology evidence="1">Single-pass type I membrane protein</topology>
    </subcellularLocation>
</comment>
<keyword evidence="6" id="KW-0378">Hydrolase</keyword>
<evidence type="ECO:0000256" key="4">
    <source>
        <dbReference type="ARBA" id="ARBA00022729"/>
    </source>
</evidence>
<evidence type="ECO:0000256" key="3">
    <source>
        <dbReference type="ARBA" id="ARBA00022692"/>
    </source>
</evidence>
<dbReference type="GO" id="GO:0016787">
    <property type="term" value="F:hydrolase activity"/>
    <property type="evidence" value="ECO:0007669"/>
    <property type="project" value="UniProtKB-KW"/>
</dbReference>
<keyword evidence="5" id="KW-0677">Repeat</keyword>
<dbReference type="CDD" id="cd00096">
    <property type="entry name" value="Ig"/>
    <property type="match status" value="1"/>
</dbReference>
<dbReference type="InterPro" id="IPR036179">
    <property type="entry name" value="Ig-like_dom_sf"/>
</dbReference>
<comment type="similarity">
    <text evidence="2">Belongs to the interleukin-1 receptor family.</text>
</comment>
<keyword evidence="8" id="KW-0520">NAD</keyword>
<feature type="non-terminal residue" evidence="17">
    <location>
        <position position="563"/>
    </location>
</feature>
<evidence type="ECO:0000256" key="2">
    <source>
        <dbReference type="ARBA" id="ARBA00009752"/>
    </source>
</evidence>
<dbReference type="PROSITE" id="PS50835">
    <property type="entry name" value="IG_LIKE"/>
    <property type="match status" value="3"/>
</dbReference>
<evidence type="ECO:0000256" key="7">
    <source>
        <dbReference type="ARBA" id="ARBA00022989"/>
    </source>
</evidence>
<dbReference type="Pfam" id="PF01582">
    <property type="entry name" value="TIR"/>
    <property type="match status" value="1"/>
</dbReference>
<dbReference type="InterPro" id="IPR041416">
    <property type="entry name" value="IL-1RAcP-like_ig"/>
</dbReference>
<dbReference type="FunFam" id="2.60.40.10:FF:000284">
    <property type="entry name" value="interleukin-1 receptor accessory protein-like 1"/>
    <property type="match status" value="1"/>
</dbReference>
<feature type="non-terminal residue" evidence="17">
    <location>
        <position position="1"/>
    </location>
</feature>
<evidence type="ECO:0000259" key="15">
    <source>
        <dbReference type="PROSITE" id="PS50104"/>
    </source>
</evidence>
<accession>A0A851J4P0</accession>
<feature type="domain" description="Ig-like" evidence="16">
    <location>
        <begin position="235"/>
        <end position="333"/>
    </location>
</feature>
<dbReference type="Pfam" id="PF00047">
    <property type="entry name" value="ig"/>
    <property type="match status" value="1"/>
</dbReference>
<dbReference type="InterPro" id="IPR003599">
    <property type="entry name" value="Ig_sub"/>
</dbReference>
<dbReference type="GO" id="GO:0042008">
    <property type="term" value="F:interleukin-18 receptor activity"/>
    <property type="evidence" value="ECO:0007669"/>
    <property type="project" value="TreeGrafter"/>
</dbReference>
<dbReference type="PANTHER" id="PTHR11890:SF23">
    <property type="entry name" value="INTERLEUKIN-18 RECEPTOR ACCESSORY PROTEIN"/>
    <property type="match status" value="1"/>
</dbReference>
<evidence type="ECO:0000256" key="9">
    <source>
        <dbReference type="ARBA" id="ARBA00023136"/>
    </source>
</evidence>
<evidence type="ECO:0000256" key="8">
    <source>
        <dbReference type="ARBA" id="ARBA00023027"/>
    </source>
</evidence>
<feature type="transmembrane region" description="Helical" evidence="14">
    <location>
        <begin position="339"/>
        <end position="362"/>
    </location>
</feature>
<evidence type="ECO:0000256" key="10">
    <source>
        <dbReference type="ARBA" id="ARBA00023157"/>
    </source>
</evidence>
<protein>
    <submittedName>
        <fullName evidence="17">I18RA protein</fullName>
    </submittedName>
</protein>
<keyword evidence="12" id="KW-0325">Glycoprotein</keyword>
<keyword evidence="4" id="KW-0732">Signal</keyword>
<evidence type="ECO:0000256" key="6">
    <source>
        <dbReference type="ARBA" id="ARBA00022801"/>
    </source>
</evidence>
<evidence type="ECO:0000256" key="5">
    <source>
        <dbReference type="ARBA" id="ARBA00022737"/>
    </source>
</evidence>
<evidence type="ECO:0000256" key="1">
    <source>
        <dbReference type="ARBA" id="ARBA00004479"/>
    </source>
</evidence>
<dbReference type="Gene3D" id="2.60.40.10">
    <property type="entry name" value="Immunoglobulins"/>
    <property type="match status" value="3"/>
</dbReference>
<dbReference type="Proteomes" id="UP000660704">
    <property type="component" value="Unassembled WGS sequence"/>
</dbReference>
<evidence type="ECO:0000256" key="11">
    <source>
        <dbReference type="ARBA" id="ARBA00023170"/>
    </source>
</evidence>
<evidence type="ECO:0000313" key="18">
    <source>
        <dbReference type="Proteomes" id="UP000660704"/>
    </source>
</evidence>
<dbReference type="GO" id="GO:0016020">
    <property type="term" value="C:membrane"/>
    <property type="evidence" value="ECO:0007669"/>
    <property type="project" value="UniProtKB-SubCell"/>
</dbReference>
<evidence type="ECO:0000256" key="13">
    <source>
        <dbReference type="ARBA" id="ARBA00023319"/>
    </source>
</evidence>
<dbReference type="FunFam" id="3.40.50.10140:FF:000002">
    <property type="entry name" value="Interleukin 1 receptor accessory protein"/>
    <property type="match status" value="1"/>
</dbReference>
<organism evidence="17 18">
    <name type="scientific">Donacobius atricapilla</name>
    <dbReference type="NCBI Taxonomy" id="237420"/>
    <lineage>
        <taxon>Eukaryota</taxon>
        <taxon>Metazoa</taxon>
        <taxon>Chordata</taxon>
        <taxon>Craniata</taxon>
        <taxon>Vertebrata</taxon>
        <taxon>Euteleostomi</taxon>
        <taxon>Archelosauria</taxon>
        <taxon>Archosauria</taxon>
        <taxon>Dinosauria</taxon>
        <taxon>Saurischia</taxon>
        <taxon>Theropoda</taxon>
        <taxon>Coelurosauria</taxon>
        <taxon>Aves</taxon>
        <taxon>Neognathae</taxon>
        <taxon>Neoaves</taxon>
        <taxon>Telluraves</taxon>
        <taxon>Australaves</taxon>
        <taxon>Passeriformes</taxon>
        <taxon>Mimidae</taxon>
        <taxon>Donacobius</taxon>
    </lineage>
</organism>
<dbReference type="AlphaFoldDB" id="A0A851J4P0"/>
<dbReference type="Gene3D" id="3.40.50.10140">
    <property type="entry name" value="Toll/interleukin-1 receptor homology (TIR) domain"/>
    <property type="match status" value="1"/>
</dbReference>
<dbReference type="Pfam" id="PF18452">
    <property type="entry name" value="Ig_6"/>
    <property type="match status" value="1"/>
</dbReference>
<dbReference type="PANTHER" id="PTHR11890">
    <property type="entry name" value="INTERLEUKIN-1 RECEPTOR FAMILY MEMBER"/>
    <property type="match status" value="1"/>
</dbReference>
<keyword evidence="9 14" id="KW-0472">Membrane</keyword>
<dbReference type="PROSITE" id="PS50104">
    <property type="entry name" value="TIR"/>
    <property type="match status" value="1"/>
</dbReference>
<dbReference type="InterPro" id="IPR013151">
    <property type="entry name" value="Immunoglobulin_dom"/>
</dbReference>
<evidence type="ECO:0000259" key="16">
    <source>
        <dbReference type="PROSITE" id="PS50835"/>
    </source>
</evidence>
<dbReference type="SUPFAM" id="SSF52200">
    <property type="entry name" value="Toll/Interleukin receptor TIR domain"/>
    <property type="match status" value="1"/>
</dbReference>
<keyword evidence="13" id="KW-0393">Immunoglobulin domain</keyword>
<dbReference type="PRINTS" id="PR01537">
    <property type="entry name" value="INTRLKN1R1F"/>
</dbReference>
<comment type="caution">
    <text evidence="17">The sequence shown here is derived from an EMBL/GenBank/DDBJ whole genome shotgun (WGS) entry which is preliminary data.</text>
</comment>
<keyword evidence="18" id="KW-1185">Reference proteome</keyword>
<dbReference type="InterPro" id="IPR007110">
    <property type="entry name" value="Ig-like_dom"/>
</dbReference>
<evidence type="ECO:0000256" key="14">
    <source>
        <dbReference type="SAM" id="Phobius"/>
    </source>
</evidence>
<feature type="domain" description="Ig-like" evidence="16">
    <location>
        <begin position="32"/>
        <end position="105"/>
    </location>
</feature>
<proteinExistence type="inferred from homology"/>
<dbReference type="InterPro" id="IPR035897">
    <property type="entry name" value="Toll_tir_struct_dom_sf"/>
</dbReference>
<dbReference type="InterPro" id="IPR000157">
    <property type="entry name" value="TIR_dom"/>
</dbReference>
<feature type="domain" description="TIR" evidence="15">
    <location>
        <begin position="386"/>
        <end position="538"/>
    </location>
</feature>